<dbReference type="AlphaFoldDB" id="A0A844B490"/>
<dbReference type="OrthoDB" id="7827015at2"/>
<reference evidence="1 2" key="1">
    <citation type="submission" date="2019-11" db="EMBL/GenBank/DDBJ databases">
        <title>Draft Whole-Genome sequence of the marine photosynthetic bacterium Rhodovulum strictum DSM 11289.</title>
        <authorList>
            <person name="Kyndt J.A."/>
            <person name="Meyer T.E."/>
        </authorList>
    </citation>
    <scope>NUCLEOTIDE SEQUENCE [LARGE SCALE GENOMIC DNA]</scope>
    <source>
        <strain evidence="1 2">DSM 11289</strain>
    </source>
</reference>
<dbReference type="EMBL" id="WJPO01000010">
    <property type="protein sequence ID" value="MRH20981.1"/>
    <property type="molecule type" value="Genomic_DNA"/>
</dbReference>
<dbReference type="InterPro" id="IPR045514">
    <property type="entry name" value="DUF6478"/>
</dbReference>
<evidence type="ECO:0000313" key="1">
    <source>
        <dbReference type="EMBL" id="MRH20981.1"/>
    </source>
</evidence>
<dbReference type="Proteomes" id="UP000466730">
    <property type="component" value="Unassembled WGS sequence"/>
</dbReference>
<dbReference type="Pfam" id="PF20086">
    <property type="entry name" value="DUF6478"/>
    <property type="match status" value="1"/>
</dbReference>
<accession>A0A844B490</accession>
<sequence>MAHAPVSLVDSLLFRHALSAWDRAAERAENSDPARLRPLRARALALRHRLDRVIHAVDGRLARPPAGAGGRGLPLGCDWLWRPEMWCGPLSPPGVVAPESGTAFGAGMRLFHDCIRPELVLRQIARSGPGDRPPHALRLEVFRFEGSFLSLAIDLPAAAMTGLRRRHLIRLDAAIETERPLGIFARLNIRHGPNTAQLVRAIPPDTPEIELEFDLAVIGLDEDRVGKMWLDLIFEAPQMNCITLHDLLLSRRPRAEP</sequence>
<comment type="caution">
    <text evidence="1">The sequence shown here is derived from an EMBL/GenBank/DDBJ whole genome shotgun (WGS) entry which is preliminary data.</text>
</comment>
<organism evidence="1 2">
    <name type="scientific">Rhodovulum strictum</name>
    <dbReference type="NCBI Taxonomy" id="58314"/>
    <lineage>
        <taxon>Bacteria</taxon>
        <taxon>Pseudomonadati</taxon>
        <taxon>Pseudomonadota</taxon>
        <taxon>Alphaproteobacteria</taxon>
        <taxon>Rhodobacterales</taxon>
        <taxon>Paracoccaceae</taxon>
        <taxon>Rhodovulum</taxon>
    </lineage>
</organism>
<evidence type="ECO:0000313" key="2">
    <source>
        <dbReference type="Proteomes" id="UP000466730"/>
    </source>
</evidence>
<name>A0A844B490_9RHOB</name>
<gene>
    <name evidence="1" type="ORF">GH815_08240</name>
</gene>
<proteinExistence type="predicted"/>
<dbReference type="RefSeq" id="WP_153748288.1">
    <property type="nucleotide sequence ID" value="NZ_BAAADI010000007.1"/>
</dbReference>
<keyword evidence="2" id="KW-1185">Reference proteome</keyword>
<protein>
    <submittedName>
        <fullName evidence="1">Uncharacterized protein</fullName>
    </submittedName>
</protein>